<feature type="transmembrane region" description="Helical" evidence="1">
    <location>
        <begin position="112"/>
        <end position="132"/>
    </location>
</feature>
<proteinExistence type="predicted"/>
<dbReference type="AlphaFoldDB" id="A0AAD6Z0V2"/>
<evidence type="ECO:0000256" key="1">
    <source>
        <dbReference type="SAM" id="Phobius"/>
    </source>
</evidence>
<keyword evidence="3" id="KW-1185">Reference proteome</keyword>
<protein>
    <submittedName>
        <fullName evidence="2">Uncharacterized protein</fullName>
    </submittedName>
</protein>
<evidence type="ECO:0000313" key="2">
    <source>
        <dbReference type="EMBL" id="KAJ7302939.1"/>
    </source>
</evidence>
<accession>A0AAD6Z0V2</accession>
<keyword evidence="1" id="KW-0812">Transmembrane</keyword>
<keyword evidence="1" id="KW-1133">Transmembrane helix</keyword>
<keyword evidence="1" id="KW-0472">Membrane</keyword>
<feature type="transmembrane region" description="Helical" evidence="1">
    <location>
        <begin position="43"/>
        <end position="64"/>
    </location>
</feature>
<sequence>MVDPNDLLVQLKIISAIYSFVALGSTLYRLYKRRGRFWADDHWALFAFVALIMQVVAVFLHVLLPNRFSKTTRVAAYYLMATAFYAVIWGSRLSILFSIVRIDPSTQRRKRLSWVVVAFVAVLKFLLAQLFWVCEPDPSWMDPPNPQCRLTLRRLDLAVSLVHAAFILRNGGIKIVISALVEVPIDCISLIVANIPVVVTTMVDIVGDADQARATRTTPLSTGFWYHEAETAEACRRRSSKSTWNQNEQPDSEQAIVGKVSSTHPIFDRRSYLYPTSPL</sequence>
<organism evidence="2 3">
    <name type="scientific">Mycena albidolilacea</name>
    <dbReference type="NCBI Taxonomy" id="1033008"/>
    <lineage>
        <taxon>Eukaryota</taxon>
        <taxon>Fungi</taxon>
        <taxon>Dikarya</taxon>
        <taxon>Basidiomycota</taxon>
        <taxon>Agaricomycotina</taxon>
        <taxon>Agaricomycetes</taxon>
        <taxon>Agaricomycetidae</taxon>
        <taxon>Agaricales</taxon>
        <taxon>Marasmiineae</taxon>
        <taxon>Mycenaceae</taxon>
        <taxon>Mycena</taxon>
    </lineage>
</organism>
<reference evidence="2" key="1">
    <citation type="submission" date="2023-03" db="EMBL/GenBank/DDBJ databases">
        <title>Massive genome expansion in bonnet fungi (Mycena s.s.) driven by repeated elements and novel gene families across ecological guilds.</title>
        <authorList>
            <consortium name="Lawrence Berkeley National Laboratory"/>
            <person name="Harder C.B."/>
            <person name="Miyauchi S."/>
            <person name="Viragh M."/>
            <person name="Kuo A."/>
            <person name="Thoen E."/>
            <person name="Andreopoulos B."/>
            <person name="Lu D."/>
            <person name="Skrede I."/>
            <person name="Drula E."/>
            <person name="Henrissat B."/>
            <person name="Morin E."/>
            <person name="Kohler A."/>
            <person name="Barry K."/>
            <person name="LaButti K."/>
            <person name="Morin E."/>
            <person name="Salamov A."/>
            <person name="Lipzen A."/>
            <person name="Mereny Z."/>
            <person name="Hegedus B."/>
            <person name="Baldrian P."/>
            <person name="Stursova M."/>
            <person name="Weitz H."/>
            <person name="Taylor A."/>
            <person name="Grigoriev I.V."/>
            <person name="Nagy L.G."/>
            <person name="Martin F."/>
            <person name="Kauserud H."/>
        </authorList>
    </citation>
    <scope>NUCLEOTIDE SEQUENCE</scope>
    <source>
        <strain evidence="2">CBHHK002</strain>
    </source>
</reference>
<name>A0AAD6Z0V2_9AGAR</name>
<comment type="caution">
    <text evidence="2">The sequence shown here is derived from an EMBL/GenBank/DDBJ whole genome shotgun (WGS) entry which is preliminary data.</text>
</comment>
<gene>
    <name evidence="2" type="ORF">DFH08DRAFT_977322</name>
</gene>
<feature type="transmembrane region" description="Helical" evidence="1">
    <location>
        <begin position="76"/>
        <end position="100"/>
    </location>
</feature>
<evidence type="ECO:0000313" key="3">
    <source>
        <dbReference type="Proteomes" id="UP001218218"/>
    </source>
</evidence>
<dbReference type="EMBL" id="JARIHO010000109">
    <property type="protein sequence ID" value="KAJ7302939.1"/>
    <property type="molecule type" value="Genomic_DNA"/>
</dbReference>
<feature type="transmembrane region" description="Helical" evidence="1">
    <location>
        <begin position="13"/>
        <end position="31"/>
    </location>
</feature>
<dbReference type="Proteomes" id="UP001218218">
    <property type="component" value="Unassembled WGS sequence"/>
</dbReference>